<keyword evidence="3" id="KW-1185">Reference proteome</keyword>
<feature type="chain" id="PRO_5029463782" evidence="1">
    <location>
        <begin position="17"/>
        <end position="325"/>
    </location>
</feature>
<name>A0A7M5XL12_9CNID</name>
<evidence type="ECO:0000313" key="2">
    <source>
        <dbReference type="EnsemblMetazoa" id="CLYHEMP025142.1"/>
    </source>
</evidence>
<sequence>MKLYFLIFTAVVLVYANEWPPVSEEECSTDTKQKAMHGKMTFDPPLSESPMTSFEVDVEWNDLKFHPTENMEMKGGMNVVYTLGMKNGPEGRFGIELSHSGGQFMFSMTDGNRKTSDGKLQKSSKLAWPIDTEHCKRHCQNCEKKDNGLTTGTYCSSEEDIMMVGDRHTIKLERISEKQTINTKDFGGFEKAHQDHLNEGDREITGSIWSLKAIVKYGLSEGSQIPIGTIMIESEEIGFDHLGTFDEMVGCNKCNTIYHKDTRYGPYVGQAKGFNRVPLHMNGTAQYGNSMCKQYYISGSQYDLSVSFESGPFAEGVTESEVQIW</sequence>
<dbReference type="Proteomes" id="UP000594262">
    <property type="component" value="Unplaced"/>
</dbReference>
<evidence type="ECO:0000256" key="1">
    <source>
        <dbReference type="SAM" id="SignalP"/>
    </source>
</evidence>
<dbReference type="RefSeq" id="XP_066924292.1">
    <property type="nucleotide sequence ID" value="XM_067068191.1"/>
</dbReference>
<organism evidence="2 3">
    <name type="scientific">Clytia hemisphaerica</name>
    <dbReference type="NCBI Taxonomy" id="252671"/>
    <lineage>
        <taxon>Eukaryota</taxon>
        <taxon>Metazoa</taxon>
        <taxon>Cnidaria</taxon>
        <taxon>Hydrozoa</taxon>
        <taxon>Hydroidolina</taxon>
        <taxon>Leptothecata</taxon>
        <taxon>Obeliida</taxon>
        <taxon>Clytiidae</taxon>
        <taxon>Clytia</taxon>
    </lineage>
</organism>
<keyword evidence="1" id="KW-0732">Signal</keyword>
<evidence type="ECO:0000313" key="3">
    <source>
        <dbReference type="Proteomes" id="UP000594262"/>
    </source>
</evidence>
<reference evidence="2" key="1">
    <citation type="submission" date="2021-01" db="UniProtKB">
        <authorList>
            <consortium name="EnsemblMetazoa"/>
        </authorList>
    </citation>
    <scope>IDENTIFICATION</scope>
</reference>
<dbReference type="AlphaFoldDB" id="A0A7M5XL12"/>
<accession>A0A7M5XL12</accession>
<dbReference type="EnsemblMetazoa" id="CLYHEMT025142.1">
    <property type="protein sequence ID" value="CLYHEMP025142.1"/>
    <property type="gene ID" value="CLYHEMG025142"/>
</dbReference>
<dbReference type="GeneID" id="136811568"/>
<proteinExistence type="predicted"/>
<protein>
    <submittedName>
        <fullName evidence="2">Uncharacterized protein</fullName>
    </submittedName>
</protein>
<feature type="signal peptide" evidence="1">
    <location>
        <begin position="1"/>
        <end position="16"/>
    </location>
</feature>